<dbReference type="InterPro" id="IPR037272">
    <property type="entry name" value="SNS_sf"/>
</dbReference>
<organism evidence="8 9">
    <name type="scientific">Paragonimus westermani</name>
    <dbReference type="NCBI Taxonomy" id="34504"/>
    <lineage>
        <taxon>Eukaryota</taxon>
        <taxon>Metazoa</taxon>
        <taxon>Spiralia</taxon>
        <taxon>Lophotrochozoa</taxon>
        <taxon>Platyhelminthes</taxon>
        <taxon>Trematoda</taxon>
        <taxon>Digenea</taxon>
        <taxon>Plagiorchiida</taxon>
        <taxon>Troglotremata</taxon>
        <taxon>Troglotrematidae</taxon>
        <taxon>Paragonimus</taxon>
    </lineage>
</organism>
<comment type="subcellular location">
    <subcellularLocation>
        <location evidence="1">Membrane</location>
        <topology evidence="1">Multi-pass membrane protein</topology>
    </subcellularLocation>
</comment>
<feature type="chain" id="PRO_5035896102" evidence="7">
    <location>
        <begin position="25"/>
        <end position="79"/>
    </location>
</feature>
<evidence type="ECO:0000313" key="8">
    <source>
        <dbReference type="EMBL" id="KAF8562982.1"/>
    </source>
</evidence>
<accession>A0A8T0D5Y8</accession>
<reference evidence="8 9" key="1">
    <citation type="submission" date="2019-07" db="EMBL/GenBank/DDBJ databases">
        <title>Annotation for the trematode Paragonimus westermani.</title>
        <authorList>
            <person name="Choi Y.-J."/>
        </authorList>
    </citation>
    <scope>NUCLEOTIDE SEQUENCE [LARGE SCALE GENOMIC DNA]</scope>
    <source>
        <strain evidence="8">180907_Pwestermani</strain>
    </source>
</reference>
<evidence type="ECO:0000256" key="1">
    <source>
        <dbReference type="ARBA" id="ARBA00004141"/>
    </source>
</evidence>
<keyword evidence="4 6" id="KW-1133">Transmembrane helix</keyword>
<name>A0A8T0D5Y8_9TREM</name>
<keyword evidence="3 6" id="KW-0812">Transmembrane</keyword>
<evidence type="ECO:0000256" key="6">
    <source>
        <dbReference type="SAM" id="Phobius"/>
    </source>
</evidence>
<evidence type="ECO:0000256" key="7">
    <source>
        <dbReference type="SAM" id="SignalP"/>
    </source>
</evidence>
<gene>
    <name evidence="8" type="ORF">P879_11959</name>
</gene>
<dbReference type="EMBL" id="JTDF01015337">
    <property type="protein sequence ID" value="KAF8562982.1"/>
    <property type="molecule type" value="Genomic_DNA"/>
</dbReference>
<keyword evidence="7" id="KW-0732">Signal</keyword>
<dbReference type="Pfam" id="PF00209">
    <property type="entry name" value="SNF"/>
    <property type="match status" value="1"/>
</dbReference>
<dbReference type="Proteomes" id="UP000699462">
    <property type="component" value="Unassembled WGS sequence"/>
</dbReference>
<dbReference type="PANTHER" id="PTHR11616:SF325">
    <property type="entry name" value="TRANSPORTER"/>
    <property type="match status" value="1"/>
</dbReference>
<dbReference type="GO" id="GO:0005886">
    <property type="term" value="C:plasma membrane"/>
    <property type="evidence" value="ECO:0007669"/>
    <property type="project" value="TreeGrafter"/>
</dbReference>
<feature type="transmembrane region" description="Helical" evidence="6">
    <location>
        <begin position="49"/>
        <end position="70"/>
    </location>
</feature>
<evidence type="ECO:0000256" key="5">
    <source>
        <dbReference type="ARBA" id="ARBA00023136"/>
    </source>
</evidence>
<keyword evidence="2" id="KW-0813">Transport</keyword>
<evidence type="ECO:0000313" key="9">
    <source>
        <dbReference type="Proteomes" id="UP000699462"/>
    </source>
</evidence>
<dbReference type="PROSITE" id="PS50267">
    <property type="entry name" value="NA_NEUROTRAN_SYMP_3"/>
    <property type="match status" value="1"/>
</dbReference>
<evidence type="ECO:0000256" key="3">
    <source>
        <dbReference type="ARBA" id="ARBA00022692"/>
    </source>
</evidence>
<keyword evidence="5 6" id="KW-0472">Membrane</keyword>
<evidence type="ECO:0000256" key="4">
    <source>
        <dbReference type="ARBA" id="ARBA00022989"/>
    </source>
</evidence>
<comment type="caution">
    <text evidence="8">The sequence shown here is derived from an EMBL/GenBank/DDBJ whole genome shotgun (WGS) entry which is preliminary data.</text>
</comment>
<dbReference type="PANTHER" id="PTHR11616">
    <property type="entry name" value="SODIUM/CHLORIDE DEPENDENT TRANSPORTER"/>
    <property type="match status" value="1"/>
</dbReference>
<dbReference type="GO" id="GO:0005332">
    <property type="term" value="F:gamma-aminobutyric acid:sodium:chloride symporter activity"/>
    <property type="evidence" value="ECO:0007669"/>
    <property type="project" value="TreeGrafter"/>
</dbReference>
<dbReference type="InterPro" id="IPR000175">
    <property type="entry name" value="Na/ntran_symport"/>
</dbReference>
<proteinExistence type="predicted"/>
<evidence type="ECO:0000256" key="2">
    <source>
        <dbReference type="ARBA" id="ARBA00022448"/>
    </source>
</evidence>
<dbReference type="SUPFAM" id="SSF161070">
    <property type="entry name" value="SNF-like"/>
    <property type="match status" value="1"/>
</dbReference>
<dbReference type="OrthoDB" id="6581954at2759"/>
<dbReference type="AlphaFoldDB" id="A0A8T0D5Y8"/>
<feature type="signal peptide" evidence="7">
    <location>
        <begin position="1"/>
        <end position="24"/>
    </location>
</feature>
<keyword evidence="9" id="KW-1185">Reference proteome</keyword>
<sequence>MYFTVTSPYLFMIILLIRTALLDGAKEGLRYYLQPDWSKLSDMTVWSDAGTQIFFGYALSLGGLTALGSYNTFHHNSLR</sequence>
<protein>
    <submittedName>
        <fullName evidence="8">Uncharacterized protein</fullName>
    </submittedName>
</protein>